<feature type="active site" evidence="11">
    <location>
        <position position="97"/>
    </location>
</feature>
<keyword evidence="6 11" id="KW-0235">DNA replication</keyword>
<evidence type="ECO:0000256" key="10">
    <source>
        <dbReference type="ARBA" id="ARBA00023211"/>
    </source>
</evidence>
<sequence>MQEADIKFLEESFKKYYFEHFDLIRVPERTSEREFGFQKFNSGMTRHIQIKDDKELHLLFMQNVPSDVYCSNAYYSFPNLPMNEKDWKEADLIFDIDAKDLNLMCRANHTVSICNECNEISKDSKQCRKCNSTKLEKKSLPCKNCIDQSKIQVEKLSEILNEDFAIDKENIQVYFSGNEGFHVYVYNSQFQEIGSRERSELTDYISLRGAIPETFGMRKFKQDRAAFPDFNEKGWRGRFSKYIFGSKSKRSKIVTELLTNGYSSFQKTLDDVSENIGVKIDPNVTMDIHRIFRLPGSINSKSGLTKIHCKDIVKFDPYTEASFLSDDMIEVLANSPIEFQLKNKKFGPYNNEKVAVPTFAAVYMICKKLAKIA</sequence>
<dbReference type="Pfam" id="PF01896">
    <property type="entry name" value="DNA_primase_S"/>
    <property type="match status" value="1"/>
</dbReference>
<feature type="active site" evidence="11">
    <location>
        <position position="281"/>
    </location>
</feature>
<dbReference type="GeneID" id="24821376"/>
<reference evidence="14 15" key="2">
    <citation type="journal article" date="2016" name="ISME J.">
        <title>Physiological and genomic characterization of two novel marine thaumarchaeal strains indicates niche differentiation.</title>
        <authorList>
            <person name="Bayer B."/>
            <person name="Vojvoda J."/>
            <person name="Offre P."/>
            <person name="Alves R.J."/>
            <person name="Elisabeth N.H."/>
            <person name="Garcia J.A."/>
            <person name="Volland J.M."/>
            <person name="Srivastava A."/>
            <person name="Schleper C."/>
            <person name="Herndl G.J."/>
        </authorList>
    </citation>
    <scope>NUCLEOTIDE SEQUENCE [LARGE SCALE GENOMIC DNA]</scope>
    <source>
        <strain evidence="14 15">NF5</strain>
    </source>
</reference>
<dbReference type="InterPro" id="IPR002755">
    <property type="entry name" value="DNA_primase_S"/>
</dbReference>
<gene>
    <name evidence="11 14" type="primary">priS</name>
    <name evidence="14" type="ORF">NADRNF5_2210</name>
</gene>
<dbReference type="EMBL" id="CP011070">
    <property type="protein sequence ID" value="AJW71879.1"/>
    <property type="molecule type" value="Genomic_DNA"/>
</dbReference>
<evidence type="ECO:0000256" key="6">
    <source>
        <dbReference type="ARBA" id="ARBA00022705"/>
    </source>
</evidence>
<comment type="subunit">
    <text evidence="11">Heterodimer of a small subunit (PriS) and a large subunit (PriL).</text>
</comment>
<dbReference type="KEGG" id="nin:NADRNF5_2210"/>
<dbReference type="HAMAP" id="MF_00700">
    <property type="entry name" value="DNA_primase_sml_arc"/>
    <property type="match status" value="1"/>
</dbReference>
<evidence type="ECO:0000256" key="11">
    <source>
        <dbReference type="HAMAP-Rule" id="MF_00700"/>
    </source>
</evidence>
<reference evidence="15" key="1">
    <citation type="submission" date="2015-03" db="EMBL/GenBank/DDBJ databases">
        <title>Characterization of two novel Thaumarchaeota isolated from the Northern Adriatic Sea.</title>
        <authorList>
            <person name="Bayer B."/>
            <person name="Vojvoda J."/>
            <person name="Offre P."/>
            <person name="Srivastava A."/>
            <person name="Elisabeth N."/>
            <person name="Garcia J.A.L."/>
            <person name="Schleper C."/>
            <person name="Herndl G.J."/>
        </authorList>
    </citation>
    <scope>NUCLEOTIDE SEQUENCE [LARGE SCALE GENOMIC DNA]</scope>
    <source>
        <strain evidence="15">NF5</strain>
    </source>
</reference>
<keyword evidence="5 11" id="KW-0548">Nucleotidyltransferase</keyword>
<evidence type="ECO:0000313" key="14">
    <source>
        <dbReference type="EMBL" id="AJW71879.1"/>
    </source>
</evidence>
<evidence type="ECO:0000313" key="15">
    <source>
        <dbReference type="Proteomes" id="UP000032408"/>
    </source>
</evidence>
<dbReference type="EC" id="2.7.7.-" evidence="11"/>
<evidence type="ECO:0000256" key="1">
    <source>
        <dbReference type="ARBA" id="ARBA00009762"/>
    </source>
</evidence>
<evidence type="ECO:0000256" key="4">
    <source>
        <dbReference type="ARBA" id="ARBA00022679"/>
    </source>
</evidence>
<evidence type="ECO:0000256" key="13">
    <source>
        <dbReference type="RuleBase" id="RU004224"/>
    </source>
</evidence>
<dbReference type="GO" id="GO:0006269">
    <property type="term" value="P:DNA replication, synthesis of primer"/>
    <property type="evidence" value="ECO:0007669"/>
    <property type="project" value="UniProtKB-UniRule"/>
</dbReference>
<dbReference type="SUPFAM" id="SSF56747">
    <property type="entry name" value="Prim-pol domain"/>
    <property type="match status" value="1"/>
</dbReference>
<dbReference type="Proteomes" id="UP000032408">
    <property type="component" value="Chromosome"/>
</dbReference>
<dbReference type="HOGENOM" id="CLU_056123_1_0_2"/>
<dbReference type="GO" id="GO:0000428">
    <property type="term" value="C:DNA-directed RNA polymerase complex"/>
    <property type="evidence" value="ECO:0007669"/>
    <property type="project" value="UniProtKB-KW"/>
</dbReference>
<dbReference type="GO" id="GO:0046872">
    <property type="term" value="F:metal ion binding"/>
    <property type="evidence" value="ECO:0007669"/>
    <property type="project" value="UniProtKB-KW"/>
</dbReference>
<evidence type="ECO:0000256" key="9">
    <source>
        <dbReference type="ARBA" id="ARBA00023163"/>
    </source>
</evidence>
<keyword evidence="7 11" id="KW-0479">Metal-binding</keyword>
<keyword evidence="2 11" id="KW-0240">DNA-directed RNA polymerase</keyword>
<keyword evidence="4 11" id="KW-0808">Transferase</keyword>
<protein>
    <recommendedName>
        <fullName evidence="11">DNA primase small subunit PriS</fullName>
        <ecNumber evidence="11">2.7.7.-</ecNumber>
    </recommendedName>
</protein>
<dbReference type="PANTHER" id="PTHR10536">
    <property type="entry name" value="DNA PRIMASE SMALL SUBUNIT"/>
    <property type="match status" value="1"/>
</dbReference>
<evidence type="ECO:0000256" key="5">
    <source>
        <dbReference type="ARBA" id="ARBA00022695"/>
    </source>
</evidence>
<organism evidence="14 15">
    <name type="scientific">Nitrosopumilus adriaticus</name>
    <dbReference type="NCBI Taxonomy" id="1580092"/>
    <lineage>
        <taxon>Archaea</taxon>
        <taxon>Nitrososphaerota</taxon>
        <taxon>Nitrososphaeria</taxon>
        <taxon>Nitrosopumilales</taxon>
        <taxon>Nitrosopumilaceae</taxon>
        <taxon>Nitrosopumilus</taxon>
    </lineage>
</organism>
<evidence type="ECO:0000256" key="2">
    <source>
        <dbReference type="ARBA" id="ARBA00022478"/>
    </source>
</evidence>
<evidence type="ECO:0000256" key="3">
    <source>
        <dbReference type="ARBA" id="ARBA00022515"/>
    </source>
</evidence>
<dbReference type="OrthoDB" id="31125at2157"/>
<comment type="function">
    <text evidence="11">Catalytic subunit of DNA primase, an RNA polymerase that catalyzes the synthesis of short RNA molecules used as primers for DNA polymerase during DNA replication. The small subunit contains the primase catalytic core and has DNA synthesis activity on its own. Binding to the large subunit stabilizes and modulates the activity, increasing the rate of DNA synthesis while decreasing the length of the DNA fragments, and conferring RNA synthesis capability. The DNA polymerase activity may enable DNA primase to also catalyze primer extension after primer synthesis. May also play a role in DNA repair.</text>
</comment>
<evidence type="ECO:0000256" key="7">
    <source>
        <dbReference type="ARBA" id="ARBA00022723"/>
    </source>
</evidence>
<dbReference type="RefSeq" id="WP_048118587.1">
    <property type="nucleotide sequence ID" value="NZ_CP011070.1"/>
</dbReference>
<comment type="similarity">
    <text evidence="1 11 12">Belongs to the eukaryotic-type primase small subunit family.</text>
</comment>
<dbReference type="Gene3D" id="3.90.920.10">
    <property type="entry name" value="DNA primase, PRIM domain"/>
    <property type="match status" value="1"/>
</dbReference>
<keyword evidence="8 11" id="KW-0460">Magnesium</keyword>
<comment type="function">
    <text evidence="13">RNA polymerase that catalyzes the synthesis of short RNA molecules used as primers for DNA polymerase during DNA replication.</text>
</comment>
<dbReference type="AlphaFoldDB" id="A0A0D5C507"/>
<keyword evidence="9 11" id="KW-0804">Transcription</keyword>
<keyword evidence="10 11" id="KW-0464">Manganese</keyword>
<dbReference type="GO" id="GO:0003899">
    <property type="term" value="F:DNA-directed RNA polymerase activity"/>
    <property type="evidence" value="ECO:0007669"/>
    <property type="project" value="UniProtKB-UniRule"/>
</dbReference>
<dbReference type="STRING" id="1580092.NADRNF5_2210"/>
<dbReference type="InterPro" id="IPR023639">
    <property type="entry name" value="DNA_primase_ssu_PriS"/>
</dbReference>
<proteinExistence type="inferred from homology"/>
<comment type="cofactor">
    <cofactor evidence="11">
        <name>Mg(2+)</name>
        <dbReference type="ChEBI" id="CHEBI:18420"/>
    </cofactor>
    <cofactor evidence="11">
        <name>Mn(2+)</name>
        <dbReference type="ChEBI" id="CHEBI:29035"/>
    </cofactor>
</comment>
<accession>A0A0D5C507</accession>
<name>A0A0D5C507_9ARCH</name>
<feature type="active site" evidence="11">
    <location>
        <position position="95"/>
    </location>
</feature>
<dbReference type="GO" id="GO:1990077">
    <property type="term" value="C:primosome complex"/>
    <property type="evidence" value="ECO:0007669"/>
    <property type="project" value="UniProtKB-KW"/>
</dbReference>
<keyword evidence="15" id="KW-1185">Reference proteome</keyword>
<evidence type="ECO:0000256" key="12">
    <source>
        <dbReference type="RuleBase" id="RU003514"/>
    </source>
</evidence>
<evidence type="ECO:0000256" key="8">
    <source>
        <dbReference type="ARBA" id="ARBA00022842"/>
    </source>
</evidence>
<keyword evidence="3 11" id="KW-0639">Primosome</keyword>